<protein>
    <recommendedName>
        <fullName evidence="5">SIAH-type domain-containing protein</fullName>
    </recommendedName>
</protein>
<dbReference type="GO" id="GO:0008270">
    <property type="term" value="F:zinc ion binding"/>
    <property type="evidence" value="ECO:0007669"/>
    <property type="project" value="UniProtKB-KW"/>
</dbReference>
<evidence type="ECO:0000313" key="7">
    <source>
        <dbReference type="Proteomes" id="UP001152888"/>
    </source>
</evidence>
<evidence type="ECO:0000256" key="1">
    <source>
        <dbReference type="ARBA" id="ARBA00022723"/>
    </source>
</evidence>
<dbReference type="Pfam" id="PF21361">
    <property type="entry name" value="Sina_ZnF"/>
    <property type="match status" value="1"/>
</dbReference>
<feature type="domain" description="SIAH-type" evidence="5">
    <location>
        <begin position="79"/>
        <end position="134"/>
    </location>
</feature>
<evidence type="ECO:0000259" key="5">
    <source>
        <dbReference type="PROSITE" id="PS51081"/>
    </source>
</evidence>
<evidence type="ECO:0000256" key="2">
    <source>
        <dbReference type="ARBA" id="ARBA00022771"/>
    </source>
</evidence>
<dbReference type="PANTHER" id="PTHR45877">
    <property type="entry name" value="E3 UBIQUITIN-PROTEIN LIGASE SIAH2"/>
    <property type="match status" value="1"/>
</dbReference>
<organism evidence="6 7">
    <name type="scientific">Acanthoscelides obtectus</name>
    <name type="common">Bean weevil</name>
    <name type="synonym">Bruchus obtectus</name>
    <dbReference type="NCBI Taxonomy" id="200917"/>
    <lineage>
        <taxon>Eukaryota</taxon>
        <taxon>Metazoa</taxon>
        <taxon>Ecdysozoa</taxon>
        <taxon>Arthropoda</taxon>
        <taxon>Hexapoda</taxon>
        <taxon>Insecta</taxon>
        <taxon>Pterygota</taxon>
        <taxon>Neoptera</taxon>
        <taxon>Endopterygota</taxon>
        <taxon>Coleoptera</taxon>
        <taxon>Polyphaga</taxon>
        <taxon>Cucujiformia</taxon>
        <taxon>Chrysomeloidea</taxon>
        <taxon>Chrysomelidae</taxon>
        <taxon>Bruchinae</taxon>
        <taxon>Bruchini</taxon>
        <taxon>Acanthoscelides</taxon>
    </lineage>
</organism>
<dbReference type="EMBL" id="CAKOFQ010006852">
    <property type="protein sequence ID" value="CAH1976911.1"/>
    <property type="molecule type" value="Genomic_DNA"/>
</dbReference>
<keyword evidence="3" id="KW-0862">Zinc</keyword>
<dbReference type="GO" id="GO:0061630">
    <property type="term" value="F:ubiquitin protein ligase activity"/>
    <property type="evidence" value="ECO:0007669"/>
    <property type="project" value="TreeGrafter"/>
</dbReference>
<evidence type="ECO:0000256" key="3">
    <source>
        <dbReference type="ARBA" id="ARBA00022833"/>
    </source>
</evidence>
<sequence length="248" mass="28456">MDLNPKIIPDVILDLSYCKKCLRYLSVSPIGIHENGGNICGRCIANKEMIPSSTLFICDLNFVTPEDIPFGILGHITRDSLFPCINRFDGCRELLSFSGIERHEEICRKKVHLCPCGFRGIGSQLVVHFKTVHNKFLCEEDSRFSLDMSKDFSDVYLYRQEDMLFLIRTEYVKETNQHFLETKCLIVENANVRIRVELETLYQEKISVLSDIVSIFSGATFSITLKIDDVHICEAATLKCDYKILIIR</sequence>
<dbReference type="GO" id="GO:0005737">
    <property type="term" value="C:cytoplasm"/>
    <property type="evidence" value="ECO:0007669"/>
    <property type="project" value="TreeGrafter"/>
</dbReference>
<keyword evidence="7" id="KW-1185">Reference proteome</keyword>
<dbReference type="AlphaFoldDB" id="A0A9P0KRG0"/>
<dbReference type="Gene3D" id="3.30.40.10">
    <property type="entry name" value="Zinc/RING finger domain, C3HC4 (zinc finger)"/>
    <property type="match status" value="1"/>
</dbReference>
<comment type="caution">
    <text evidence="6">The sequence shown here is derived from an EMBL/GenBank/DDBJ whole genome shotgun (WGS) entry which is preliminary data.</text>
</comment>
<proteinExistence type="predicted"/>
<keyword evidence="2 4" id="KW-0863">Zinc-finger</keyword>
<evidence type="ECO:0000313" key="6">
    <source>
        <dbReference type="EMBL" id="CAH1976911.1"/>
    </source>
</evidence>
<dbReference type="OrthoDB" id="6780401at2759"/>
<name>A0A9P0KRG0_ACAOB</name>
<dbReference type="Proteomes" id="UP001152888">
    <property type="component" value="Unassembled WGS sequence"/>
</dbReference>
<evidence type="ECO:0000256" key="4">
    <source>
        <dbReference type="PROSITE-ProRule" id="PRU00455"/>
    </source>
</evidence>
<dbReference type="GO" id="GO:0031624">
    <property type="term" value="F:ubiquitin conjugating enzyme binding"/>
    <property type="evidence" value="ECO:0007669"/>
    <property type="project" value="TreeGrafter"/>
</dbReference>
<reference evidence="6" key="1">
    <citation type="submission" date="2022-03" db="EMBL/GenBank/DDBJ databases">
        <authorList>
            <person name="Sayadi A."/>
        </authorList>
    </citation>
    <scope>NUCLEOTIDE SEQUENCE</scope>
</reference>
<accession>A0A9P0KRG0</accession>
<keyword evidence="1" id="KW-0479">Metal-binding</keyword>
<gene>
    <name evidence="6" type="ORF">ACAOBT_LOCUS12376</name>
</gene>
<dbReference type="GO" id="GO:0043161">
    <property type="term" value="P:proteasome-mediated ubiquitin-dependent protein catabolic process"/>
    <property type="evidence" value="ECO:0007669"/>
    <property type="project" value="TreeGrafter"/>
</dbReference>
<dbReference type="PROSITE" id="PS51081">
    <property type="entry name" value="ZF_SIAH"/>
    <property type="match status" value="1"/>
</dbReference>
<dbReference type="SUPFAM" id="SSF49599">
    <property type="entry name" value="TRAF domain-like"/>
    <property type="match status" value="1"/>
</dbReference>
<dbReference type="PANTHER" id="PTHR45877:SF2">
    <property type="entry name" value="E3 UBIQUITIN-PROTEIN LIGASE SINA-RELATED"/>
    <property type="match status" value="1"/>
</dbReference>
<dbReference type="InterPro" id="IPR013083">
    <property type="entry name" value="Znf_RING/FYVE/PHD"/>
</dbReference>
<dbReference type="InterPro" id="IPR013010">
    <property type="entry name" value="Znf_SIAH"/>
</dbReference>
<dbReference type="InterPro" id="IPR004162">
    <property type="entry name" value="SINA-like_animal"/>
</dbReference>